<feature type="transmembrane region" description="Helical" evidence="1">
    <location>
        <begin position="368"/>
        <end position="395"/>
    </location>
</feature>
<keyword evidence="1" id="KW-0472">Membrane</keyword>
<accession>A0A507CLE6</accession>
<keyword evidence="1" id="KW-1133">Transmembrane helix</keyword>
<feature type="transmembrane region" description="Helical" evidence="1">
    <location>
        <begin position="318"/>
        <end position="341"/>
    </location>
</feature>
<feature type="transmembrane region" description="Helical" evidence="1">
    <location>
        <begin position="238"/>
        <end position="256"/>
    </location>
</feature>
<feature type="transmembrane region" description="Helical" evidence="1">
    <location>
        <begin position="481"/>
        <end position="506"/>
    </location>
</feature>
<reference evidence="2 3" key="1">
    <citation type="journal article" date="2019" name="Sci. Rep.">
        <title>Comparative genomics of chytrid fungi reveal insights into the obligate biotrophic and pathogenic lifestyle of Synchytrium endobioticum.</title>
        <authorList>
            <person name="van de Vossenberg B.T.L.H."/>
            <person name="Warris S."/>
            <person name="Nguyen H.D.T."/>
            <person name="van Gent-Pelzer M.P.E."/>
            <person name="Joly D.L."/>
            <person name="van de Geest H.C."/>
            <person name="Bonants P.J.M."/>
            <person name="Smith D.S."/>
            <person name="Levesque C.A."/>
            <person name="van der Lee T.A.J."/>
        </authorList>
    </citation>
    <scope>NUCLEOTIDE SEQUENCE [LARGE SCALE GENOMIC DNA]</scope>
    <source>
        <strain evidence="2 3">MB42</strain>
    </source>
</reference>
<feature type="transmembrane region" description="Helical" evidence="1">
    <location>
        <begin position="415"/>
        <end position="436"/>
    </location>
</feature>
<keyword evidence="1" id="KW-0812">Transmembrane</keyword>
<dbReference type="PANTHER" id="PTHR34391">
    <property type="entry name" value="UPF0658 GOLGI APPARATUS MEMBRANE PROTEIN C1952.10C-RELATED"/>
    <property type="match status" value="1"/>
</dbReference>
<evidence type="ECO:0000313" key="2">
    <source>
        <dbReference type="EMBL" id="TPX39426.1"/>
    </source>
</evidence>
<sequence length="542" mass="60702">MSVSPCVPCPVVPCRVVQTKSVADMQKRICTSLDSPPPSMHCPYLPVTPTSASTATLTPTSSIASSCKTDTNQSEYTAHLKSSDIHDNRSSHHRHNLSIASQYSASSSDTAALSSPAHKSHHYHLQHHHLTSNGSRSLKHASSWGSACYRPGNTHISSISFSPQQQRNHFFLNMDVAKRSCHLSFLQLLVVGGLEVVVLVFTCTMVTWWLQHGIDVMSNPAATGRCWDFADFAASDCAFLALYFCLFLVAMLYQFVMVVDSAINKNAAQALATQLFNIACFVYSAIQLKQLTTIYERQDCTDILPPWIGQRLEMCIDLVIAVVVLMFFFVSAGVFMAVLLFKDYRWSIYTEKSGASISKRNAIRRHHFFLLFLKLNIFFSLAITVMLGVAIYFATSYQPHTLEPADLSVDYTGEIALGTVIVDFVVLVIVCLAYYGMGLLAVRKGSRWTMGLFLGLMVIDFCALGYILWVVRMDVRFEGTVIFLTWFTSIEIVVNFATMYVGMLCWKDFTNFPNYVDMIKPKKSKFNDLDLELKPRVIPVLD</sequence>
<dbReference type="InterPro" id="IPR040410">
    <property type="entry name" value="UPF0658_Golgi"/>
</dbReference>
<dbReference type="GO" id="GO:0005794">
    <property type="term" value="C:Golgi apparatus"/>
    <property type="evidence" value="ECO:0007669"/>
    <property type="project" value="TreeGrafter"/>
</dbReference>
<comment type="caution">
    <text evidence="2">The sequence shown here is derived from an EMBL/GenBank/DDBJ whole genome shotgun (WGS) entry which is preliminary data.</text>
</comment>
<feature type="transmembrane region" description="Helical" evidence="1">
    <location>
        <begin position="448"/>
        <end position="469"/>
    </location>
</feature>
<keyword evidence="3" id="KW-1185">Reference proteome</keyword>
<dbReference type="AlphaFoldDB" id="A0A507CLE6"/>
<proteinExistence type="predicted"/>
<gene>
    <name evidence="2" type="ORF">SeMB42_g06358</name>
</gene>
<dbReference type="Proteomes" id="UP000317494">
    <property type="component" value="Unassembled WGS sequence"/>
</dbReference>
<protein>
    <submittedName>
        <fullName evidence="2">Uncharacterized protein</fullName>
    </submittedName>
</protein>
<name>A0A507CLE6_9FUNG</name>
<feature type="transmembrane region" description="Helical" evidence="1">
    <location>
        <begin position="188"/>
        <end position="210"/>
    </location>
</feature>
<dbReference type="PANTHER" id="PTHR34391:SF1">
    <property type="entry name" value="UPF0658 GOLGI APPARATUS MEMBRANE PROTEIN C1952.10C-RELATED"/>
    <property type="match status" value="1"/>
</dbReference>
<evidence type="ECO:0000313" key="3">
    <source>
        <dbReference type="Proteomes" id="UP000317494"/>
    </source>
</evidence>
<dbReference type="EMBL" id="QEAN01000352">
    <property type="protein sequence ID" value="TPX39426.1"/>
    <property type="molecule type" value="Genomic_DNA"/>
</dbReference>
<feature type="transmembrane region" description="Helical" evidence="1">
    <location>
        <begin position="268"/>
        <end position="286"/>
    </location>
</feature>
<dbReference type="VEuPathDB" id="FungiDB:SeMB42_g06358"/>
<organism evidence="2 3">
    <name type="scientific">Synchytrium endobioticum</name>
    <dbReference type="NCBI Taxonomy" id="286115"/>
    <lineage>
        <taxon>Eukaryota</taxon>
        <taxon>Fungi</taxon>
        <taxon>Fungi incertae sedis</taxon>
        <taxon>Chytridiomycota</taxon>
        <taxon>Chytridiomycota incertae sedis</taxon>
        <taxon>Chytridiomycetes</taxon>
        <taxon>Synchytriales</taxon>
        <taxon>Synchytriaceae</taxon>
        <taxon>Synchytrium</taxon>
    </lineage>
</organism>
<evidence type="ECO:0000256" key="1">
    <source>
        <dbReference type="SAM" id="Phobius"/>
    </source>
</evidence>